<dbReference type="EMBL" id="JAPZBU010000007">
    <property type="protein sequence ID" value="KAJ5394727.1"/>
    <property type="molecule type" value="Genomic_DNA"/>
</dbReference>
<accession>A0A9X0B942</accession>
<dbReference type="Proteomes" id="UP001147747">
    <property type="component" value="Unassembled WGS sequence"/>
</dbReference>
<dbReference type="RefSeq" id="XP_056488412.1">
    <property type="nucleotide sequence ID" value="XM_056631151.1"/>
</dbReference>
<proteinExistence type="predicted"/>
<dbReference type="AlphaFoldDB" id="A0A9X0B942"/>
<evidence type="ECO:0000259" key="1">
    <source>
        <dbReference type="Pfam" id="PF22936"/>
    </source>
</evidence>
<evidence type="ECO:0000313" key="4">
    <source>
        <dbReference type="Proteomes" id="UP001147747"/>
    </source>
</evidence>
<keyword evidence="4" id="KW-1185">Reference proteome</keyword>
<feature type="domain" description="Retroviral polymerase SH3-like" evidence="2">
    <location>
        <begin position="585"/>
        <end position="645"/>
    </location>
</feature>
<protein>
    <recommendedName>
        <fullName evidence="5">Peptidase A2 domain-containing protein</fullName>
    </recommendedName>
</protein>
<comment type="caution">
    <text evidence="3">The sequence shown here is derived from an EMBL/GenBank/DDBJ whole genome shotgun (WGS) entry which is preliminary data.</text>
</comment>
<evidence type="ECO:0000313" key="3">
    <source>
        <dbReference type="EMBL" id="KAJ5394727.1"/>
    </source>
</evidence>
<organism evidence="3 4">
    <name type="scientific">Penicillium cosmopolitanum</name>
    <dbReference type="NCBI Taxonomy" id="1131564"/>
    <lineage>
        <taxon>Eukaryota</taxon>
        <taxon>Fungi</taxon>
        <taxon>Dikarya</taxon>
        <taxon>Ascomycota</taxon>
        <taxon>Pezizomycotina</taxon>
        <taxon>Eurotiomycetes</taxon>
        <taxon>Eurotiomycetidae</taxon>
        <taxon>Eurotiales</taxon>
        <taxon>Aspergillaceae</taxon>
        <taxon>Penicillium</taxon>
    </lineage>
</organism>
<evidence type="ECO:0008006" key="5">
    <source>
        <dbReference type="Google" id="ProtNLM"/>
    </source>
</evidence>
<evidence type="ECO:0000259" key="2">
    <source>
        <dbReference type="Pfam" id="PF25597"/>
    </source>
</evidence>
<dbReference type="Pfam" id="PF22936">
    <property type="entry name" value="Pol_BBD"/>
    <property type="match status" value="1"/>
</dbReference>
<dbReference type="Pfam" id="PF25597">
    <property type="entry name" value="SH3_retrovirus"/>
    <property type="match status" value="1"/>
</dbReference>
<reference evidence="3" key="2">
    <citation type="journal article" date="2023" name="IMA Fungus">
        <title>Comparative genomic study of the Penicillium genus elucidates a diverse pangenome and 15 lateral gene transfer events.</title>
        <authorList>
            <person name="Petersen C."/>
            <person name="Sorensen T."/>
            <person name="Nielsen M.R."/>
            <person name="Sondergaard T.E."/>
            <person name="Sorensen J.L."/>
            <person name="Fitzpatrick D.A."/>
            <person name="Frisvad J.C."/>
            <person name="Nielsen K.L."/>
        </authorList>
    </citation>
    <scope>NUCLEOTIDE SEQUENCE</scope>
    <source>
        <strain evidence="3">IBT 29677</strain>
    </source>
</reference>
<dbReference type="InterPro" id="IPR054722">
    <property type="entry name" value="PolX-like_BBD"/>
</dbReference>
<gene>
    <name evidence="3" type="ORF">N7509_006514</name>
</gene>
<reference evidence="3" key="1">
    <citation type="submission" date="2022-12" db="EMBL/GenBank/DDBJ databases">
        <authorList>
            <person name="Petersen C."/>
        </authorList>
    </citation>
    <scope>NUCLEOTIDE SEQUENCE</scope>
    <source>
        <strain evidence="3">IBT 29677</strain>
    </source>
</reference>
<feature type="domain" description="Retrovirus-related Pol polyprotein from transposon TNT 1-94-like beta-barrel" evidence="1">
    <location>
        <begin position="377"/>
        <end position="460"/>
    </location>
</feature>
<dbReference type="InterPro" id="IPR057670">
    <property type="entry name" value="SH3_retrovirus"/>
</dbReference>
<sequence>MSDITREDLMQVPLDQKLQSEAQWRVWIGHIKSAAVAEDVWDYLNPDKADDEVLQVPEAQKEPSLPQDNRQRERDIMELEDAGLKRYTFAVQAYDRRDQRRQRLSKTMSRLNSLIIRSLATEHHYLVVGEDSPRKKLMKLSETFKPKPQNRQQQLRRAWREMIRQKPSGDTNWLTQWVSLFEEGKIAGIPDCSNGDHFAIRDFLDAVQSVDDTWCTAWREKLADQDKSIMFHEVIASYRSRRGDLAITEGRRQPKIALATLNGEPEAKPAEKTYRKKCPCGNSHPQHHYSKCFYLNESLRPEGWKPREGTIQRIPEYIKQMSPQDQEKIAKIQQNKAESAYLARLAQSEGSSLAFFANDTQSIAASAIDAGSLKDSWILDTGATCHICNDRRQFLTYKPQNSTVKTGQTVTPMIGYGQVKITGRHPRTGAAVPITLDNVWYSPGFHTSLISLSVIEDKGFCFKSDRRAIFKGKDAVLEIEKHHGLYTVIYNLNQQAAFSRGGHPGTERLCGAIWGGGNHCGARALIADAGLPKSLWPEAIRAAIWIINRSPTKLPDGRWIVPYQEAFLNQPQQRVNLANLRIFGCRAYVRKQAIPHAAKMELRAEIGYLVGYEASNIWRVWFPRRGAVRSVRDVVFDENVFFNAQELEKNPASDILGSMPWIIEDEDTDQSTTETSLDIPQPVEITVNLQTTEPQSLAKAPQKEIVTLPPAEPQQMISPSPTPSVQPVQVPGPSQHHQIMIFKINSLNNFKVNSQQLLLHKGPELRLEIL</sequence>
<name>A0A9X0B942_9EURO</name>
<dbReference type="GeneID" id="81370131"/>
<dbReference type="OrthoDB" id="2663223at2759"/>